<feature type="binding site" evidence="6">
    <location>
        <begin position="41"/>
        <end position="43"/>
    </location>
    <ligand>
        <name>S-adenosyl-L-methionine</name>
        <dbReference type="ChEBI" id="CHEBI:59789"/>
    </ligand>
</feature>
<dbReference type="Pfam" id="PF01795">
    <property type="entry name" value="Methyltransf_5"/>
    <property type="match status" value="1"/>
</dbReference>
<sequence length="336" mass="36884">MSLSAHNNALHVPVLLQPIIDLLTPALQDEAVLIDCTLGMGGHSEAFLTAFPKLKVVGIDRDAQAISLASERLSQFGERFTAVHTTYDDVDQVAAQFGHDGQVDAILMDLGVSSLQLDETDRGFSYSHDAPLDMRMDTSRGETAAQLLAELSHAELTRVLRVYGEEKFASPIAREIIRQREMQPIERTGQLADLVRETIPAPARRKGGNPSKRTFQALRIAVNNELAVLEAAVPRAIEAIRVGGRLAIESYQSLEDRIVKDALNTGLVSTSPPGLPIELDDHAPYLKSLTRGAQKADRHEQEQNPRSASVRLRAVERLRPTPSHISQPYRRQGSAS</sequence>
<keyword evidence="9" id="KW-1185">Reference proteome</keyword>
<evidence type="ECO:0000256" key="7">
    <source>
        <dbReference type="SAM" id="MobiDB-lite"/>
    </source>
</evidence>
<comment type="similarity">
    <text evidence="1 6">Belongs to the methyltransferase superfamily. RsmH family.</text>
</comment>
<gene>
    <name evidence="6 8" type="primary">rsmH</name>
    <name evidence="8" type="ORF">JTE88_03275</name>
</gene>
<evidence type="ECO:0000256" key="5">
    <source>
        <dbReference type="ARBA" id="ARBA00022691"/>
    </source>
</evidence>
<dbReference type="InterPro" id="IPR023397">
    <property type="entry name" value="SAM-dep_MeTrfase_MraW_recog"/>
</dbReference>
<keyword evidence="5 6" id="KW-0949">S-adenosyl-L-methionine</keyword>
<keyword evidence="3 6" id="KW-0489">Methyltransferase</keyword>
<comment type="function">
    <text evidence="6">Specifically methylates the N4 position of cytidine in position 1402 (C1402) of 16S rRNA.</text>
</comment>
<dbReference type="InterPro" id="IPR002903">
    <property type="entry name" value="RsmH"/>
</dbReference>
<dbReference type="NCBIfam" id="TIGR00006">
    <property type="entry name" value="16S rRNA (cytosine(1402)-N(4))-methyltransferase RsmH"/>
    <property type="match status" value="1"/>
</dbReference>
<evidence type="ECO:0000256" key="4">
    <source>
        <dbReference type="ARBA" id="ARBA00022679"/>
    </source>
</evidence>
<evidence type="ECO:0000256" key="1">
    <source>
        <dbReference type="ARBA" id="ARBA00010396"/>
    </source>
</evidence>
<evidence type="ECO:0000313" key="9">
    <source>
        <dbReference type="Proteomes" id="UP000602653"/>
    </source>
</evidence>
<dbReference type="Gene3D" id="1.10.150.170">
    <property type="entry name" value="Putative methyltransferase TM0872, insert domain"/>
    <property type="match status" value="1"/>
</dbReference>
<dbReference type="Gene3D" id="3.40.50.150">
    <property type="entry name" value="Vaccinia Virus protein VP39"/>
    <property type="match status" value="1"/>
</dbReference>
<feature type="binding site" evidence="6">
    <location>
        <position position="109"/>
    </location>
    <ligand>
        <name>S-adenosyl-L-methionine</name>
        <dbReference type="ChEBI" id="CHEBI:59789"/>
    </ligand>
</feature>
<evidence type="ECO:0000256" key="2">
    <source>
        <dbReference type="ARBA" id="ARBA00022552"/>
    </source>
</evidence>
<feature type="compositionally biased region" description="Basic and acidic residues" evidence="7">
    <location>
        <begin position="294"/>
        <end position="303"/>
    </location>
</feature>
<feature type="binding site" evidence="6">
    <location>
        <position position="87"/>
    </location>
    <ligand>
        <name>S-adenosyl-L-methionine</name>
        <dbReference type="ChEBI" id="CHEBI:59789"/>
    </ligand>
</feature>
<organism evidence="8 9">
    <name type="scientific">Arcanobacterium phocisimile</name>
    <dbReference type="NCBI Taxonomy" id="1302235"/>
    <lineage>
        <taxon>Bacteria</taxon>
        <taxon>Bacillati</taxon>
        <taxon>Actinomycetota</taxon>
        <taxon>Actinomycetes</taxon>
        <taxon>Actinomycetales</taxon>
        <taxon>Actinomycetaceae</taxon>
        <taxon>Arcanobacterium</taxon>
    </lineage>
</organism>
<dbReference type="PANTHER" id="PTHR11265">
    <property type="entry name" value="S-ADENOSYL-METHYLTRANSFERASE MRAW"/>
    <property type="match status" value="1"/>
</dbReference>
<evidence type="ECO:0000256" key="3">
    <source>
        <dbReference type="ARBA" id="ARBA00022603"/>
    </source>
</evidence>
<feature type="region of interest" description="Disordered" evidence="7">
    <location>
        <begin position="289"/>
        <end position="336"/>
    </location>
</feature>
<protein>
    <recommendedName>
        <fullName evidence="6">Ribosomal RNA small subunit methyltransferase H</fullName>
        <ecNumber evidence="6">2.1.1.199</ecNumber>
    </recommendedName>
    <alternativeName>
        <fullName evidence="6">16S rRNA m(4)C1402 methyltransferase</fullName>
    </alternativeName>
    <alternativeName>
        <fullName evidence="6">rRNA (cytosine-N(4)-)-methyltransferase RsmH</fullName>
    </alternativeName>
</protein>
<dbReference type="PANTHER" id="PTHR11265:SF0">
    <property type="entry name" value="12S RRNA N4-METHYLCYTIDINE METHYLTRANSFERASE"/>
    <property type="match status" value="1"/>
</dbReference>
<dbReference type="SUPFAM" id="SSF81799">
    <property type="entry name" value="Putative methyltransferase TM0872, insert domain"/>
    <property type="match status" value="1"/>
</dbReference>
<dbReference type="PIRSF" id="PIRSF004486">
    <property type="entry name" value="MraW"/>
    <property type="match status" value="1"/>
</dbReference>
<proteinExistence type="inferred from homology"/>
<name>A0ABX7IJR1_9ACTO</name>
<reference evidence="8 9" key="1">
    <citation type="submission" date="2021-02" db="EMBL/GenBank/DDBJ databases">
        <title>Complete Genome Sequence of Arcanobacterium phocisimile strain DSM 26142T from a harbour seal.</title>
        <authorList>
            <person name="Borowiak M."/>
            <person name="Alssahen M."/>
            <person name="Malorny B."/>
            <person name="Laemmler C."/>
            <person name="Siebert U."/>
            <person name="Ploetz M."/>
            <person name="Abdulmawjood A."/>
        </authorList>
    </citation>
    <scope>NUCLEOTIDE SEQUENCE [LARGE SCALE GENOMIC DNA]</scope>
    <source>
        <strain evidence="8 9">DSM 26142</strain>
    </source>
</reference>
<dbReference type="HAMAP" id="MF_01007">
    <property type="entry name" value="16SrRNA_methyltr_H"/>
    <property type="match status" value="1"/>
</dbReference>
<dbReference type="RefSeq" id="WP_204425358.1">
    <property type="nucleotide sequence ID" value="NZ_CP070228.1"/>
</dbReference>
<keyword evidence="6" id="KW-0963">Cytoplasm</keyword>
<comment type="subcellular location">
    <subcellularLocation>
        <location evidence="6">Cytoplasm</location>
    </subcellularLocation>
</comment>
<feature type="binding site" evidence="6">
    <location>
        <position position="116"/>
    </location>
    <ligand>
        <name>S-adenosyl-L-methionine</name>
        <dbReference type="ChEBI" id="CHEBI:59789"/>
    </ligand>
</feature>
<keyword evidence="2 6" id="KW-0698">rRNA processing</keyword>
<comment type="catalytic activity">
    <reaction evidence="6">
        <text>cytidine(1402) in 16S rRNA + S-adenosyl-L-methionine = N(4)-methylcytidine(1402) in 16S rRNA + S-adenosyl-L-homocysteine + H(+)</text>
        <dbReference type="Rhea" id="RHEA:42928"/>
        <dbReference type="Rhea" id="RHEA-COMP:10286"/>
        <dbReference type="Rhea" id="RHEA-COMP:10287"/>
        <dbReference type="ChEBI" id="CHEBI:15378"/>
        <dbReference type="ChEBI" id="CHEBI:57856"/>
        <dbReference type="ChEBI" id="CHEBI:59789"/>
        <dbReference type="ChEBI" id="CHEBI:74506"/>
        <dbReference type="ChEBI" id="CHEBI:82748"/>
        <dbReference type="EC" id="2.1.1.199"/>
    </reaction>
</comment>
<dbReference type="SUPFAM" id="SSF53335">
    <property type="entry name" value="S-adenosyl-L-methionine-dependent methyltransferases"/>
    <property type="match status" value="1"/>
</dbReference>
<keyword evidence="4 6" id="KW-0808">Transferase</keyword>
<dbReference type="Proteomes" id="UP000602653">
    <property type="component" value="Chromosome"/>
</dbReference>
<dbReference type="EMBL" id="CP070228">
    <property type="protein sequence ID" value="QRV02769.1"/>
    <property type="molecule type" value="Genomic_DNA"/>
</dbReference>
<accession>A0ABX7IJR1</accession>
<dbReference type="EC" id="2.1.1.199" evidence="6"/>
<evidence type="ECO:0000313" key="8">
    <source>
        <dbReference type="EMBL" id="QRV02769.1"/>
    </source>
</evidence>
<feature type="binding site" evidence="6">
    <location>
        <position position="60"/>
    </location>
    <ligand>
        <name>S-adenosyl-L-methionine</name>
        <dbReference type="ChEBI" id="CHEBI:59789"/>
    </ligand>
</feature>
<evidence type="ECO:0000256" key="6">
    <source>
        <dbReference type="HAMAP-Rule" id="MF_01007"/>
    </source>
</evidence>
<dbReference type="InterPro" id="IPR029063">
    <property type="entry name" value="SAM-dependent_MTases_sf"/>
</dbReference>